<keyword evidence="1" id="KW-1133">Transmembrane helix</keyword>
<organism evidence="2 3">
    <name type="scientific">Microthyrium microscopicum</name>
    <dbReference type="NCBI Taxonomy" id="703497"/>
    <lineage>
        <taxon>Eukaryota</taxon>
        <taxon>Fungi</taxon>
        <taxon>Dikarya</taxon>
        <taxon>Ascomycota</taxon>
        <taxon>Pezizomycotina</taxon>
        <taxon>Dothideomycetes</taxon>
        <taxon>Dothideomycetes incertae sedis</taxon>
        <taxon>Microthyriales</taxon>
        <taxon>Microthyriaceae</taxon>
        <taxon>Microthyrium</taxon>
    </lineage>
</organism>
<name>A0A6A6UN93_9PEZI</name>
<gene>
    <name evidence="2" type="ORF">BT63DRAFT_151313</name>
</gene>
<feature type="transmembrane region" description="Helical" evidence="1">
    <location>
        <begin position="144"/>
        <end position="165"/>
    </location>
</feature>
<reference evidence="2" key="1">
    <citation type="journal article" date="2020" name="Stud. Mycol.">
        <title>101 Dothideomycetes genomes: a test case for predicting lifestyles and emergence of pathogens.</title>
        <authorList>
            <person name="Haridas S."/>
            <person name="Albert R."/>
            <person name="Binder M."/>
            <person name="Bloem J."/>
            <person name="Labutti K."/>
            <person name="Salamov A."/>
            <person name="Andreopoulos B."/>
            <person name="Baker S."/>
            <person name="Barry K."/>
            <person name="Bills G."/>
            <person name="Bluhm B."/>
            <person name="Cannon C."/>
            <person name="Castanera R."/>
            <person name="Culley D."/>
            <person name="Daum C."/>
            <person name="Ezra D."/>
            <person name="Gonzalez J."/>
            <person name="Henrissat B."/>
            <person name="Kuo A."/>
            <person name="Liang C."/>
            <person name="Lipzen A."/>
            <person name="Lutzoni F."/>
            <person name="Magnuson J."/>
            <person name="Mondo S."/>
            <person name="Nolan M."/>
            <person name="Ohm R."/>
            <person name="Pangilinan J."/>
            <person name="Park H.-J."/>
            <person name="Ramirez L."/>
            <person name="Alfaro M."/>
            <person name="Sun H."/>
            <person name="Tritt A."/>
            <person name="Yoshinaga Y."/>
            <person name="Zwiers L.-H."/>
            <person name="Turgeon B."/>
            <person name="Goodwin S."/>
            <person name="Spatafora J."/>
            <person name="Crous P."/>
            <person name="Grigoriev I."/>
        </authorList>
    </citation>
    <scope>NUCLEOTIDE SEQUENCE</scope>
    <source>
        <strain evidence="2">CBS 115976</strain>
    </source>
</reference>
<evidence type="ECO:0000313" key="3">
    <source>
        <dbReference type="Proteomes" id="UP000799302"/>
    </source>
</evidence>
<keyword evidence="1" id="KW-0812">Transmembrane</keyword>
<accession>A0A6A6UN93</accession>
<dbReference type="EMBL" id="MU004231">
    <property type="protein sequence ID" value="KAF2673250.1"/>
    <property type="molecule type" value="Genomic_DNA"/>
</dbReference>
<sequence>MHKYRLETMSLQSNFLLFVSLEYNQFHTIPKLTSSPDTQKSTQTTGFLPTTDCTASAIYTLDRGDFLACTTDPSCTSAQHASDLWGPLGQTLCPATNSSTRASYYLSSDVSSNCKSLPYGATDPARAGARVDDDTGPPGHFPSIFIYPILIVAFLVSAAMVALVLRRRHVRERRRASGMTVRRDSYDQGLPAYEEHWRSGRVNVTNEWPSYGMQRGEWGEAPPDYEPKRPEGAVVRGERMEEGGDTAQATQGRSVVRSAGSFEIFRGRVLV</sequence>
<evidence type="ECO:0000256" key="1">
    <source>
        <dbReference type="SAM" id="Phobius"/>
    </source>
</evidence>
<keyword evidence="3" id="KW-1185">Reference proteome</keyword>
<evidence type="ECO:0000313" key="2">
    <source>
        <dbReference type="EMBL" id="KAF2673250.1"/>
    </source>
</evidence>
<keyword evidence="1" id="KW-0472">Membrane</keyword>
<dbReference type="AlphaFoldDB" id="A0A6A6UN93"/>
<protein>
    <submittedName>
        <fullName evidence="2">Uncharacterized protein</fullName>
    </submittedName>
</protein>
<dbReference type="Proteomes" id="UP000799302">
    <property type="component" value="Unassembled WGS sequence"/>
</dbReference>
<proteinExistence type="predicted"/>